<reference evidence="2 3" key="1">
    <citation type="submission" date="2023-01" db="EMBL/GenBank/DDBJ databases">
        <title>Genomes from the Australian National Cyanobacteria Reference Collection.</title>
        <authorList>
            <person name="Willis A."/>
            <person name="Lee E.M.F."/>
        </authorList>
    </citation>
    <scope>NUCLEOTIDE SEQUENCE [LARGE SCALE GENOMIC DNA]</scope>
    <source>
        <strain evidence="2 3">CS-1033</strain>
    </source>
</reference>
<dbReference type="EMBL" id="JAQMUH010000166">
    <property type="protein sequence ID" value="MDB9540879.1"/>
    <property type="molecule type" value="Genomic_DNA"/>
</dbReference>
<keyword evidence="3" id="KW-1185">Reference proteome</keyword>
<name>A0ABT5AVD2_9CYAN</name>
<feature type="transmembrane region" description="Helical" evidence="1">
    <location>
        <begin position="75"/>
        <end position="96"/>
    </location>
</feature>
<evidence type="ECO:0000256" key="1">
    <source>
        <dbReference type="SAM" id="Phobius"/>
    </source>
</evidence>
<dbReference type="RefSeq" id="WP_271734141.1">
    <property type="nucleotide sequence ID" value="NZ_JANQDP010000174.1"/>
</dbReference>
<proteinExistence type="predicted"/>
<feature type="transmembrane region" description="Helical" evidence="1">
    <location>
        <begin position="52"/>
        <end position="69"/>
    </location>
</feature>
<sequence>MQTDLQDLEISRTELNNLTGLDINTVPKLSVVQDPIKMLSFVFIKQQQGKQGLYILFAISAWMSILFIFKEYKGFFDYIIGGFALLVSVSTAVPIYETLQKYMQLSGTHSPMLLLCKLLEEVDRHNQIIKNIDTLDQLKSVGNAIDLSNREKVIEAIKITKKDLLLAIQTDKILRENPGFNPESFAVDLTGLQALQVSATASEYSQILDQALQIGVNVQEEMRQLS</sequence>
<accession>A0ABT5AVD2</accession>
<evidence type="ECO:0000313" key="2">
    <source>
        <dbReference type="EMBL" id="MDB9540879.1"/>
    </source>
</evidence>
<dbReference type="Proteomes" id="UP001212499">
    <property type="component" value="Unassembled WGS sequence"/>
</dbReference>
<gene>
    <name evidence="2" type="ORF">PN457_14655</name>
</gene>
<keyword evidence="1" id="KW-0812">Transmembrane</keyword>
<keyword evidence="1" id="KW-1133">Transmembrane helix</keyword>
<organism evidence="2 3">
    <name type="scientific">Anabaenopsis arnoldii</name>
    <dbReference type="NCBI Taxonomy" id="2152938"/>
    <lineage>
        <taxon>Bacteria</taxon>
        <taxon>Bacillati</taxon>
        <taxon>Cyanobacteriota</taxon>
        <taxon>Cyanophyceae</taxon>
        <taxon>Nostocales</taxon>
        <taxon>Nodulariaceae</taxon>
        <taxon>Anabaenopsis</taxon>
    </lineage>
</organism>
<keyword evidence="1" id="KW-0472">Membrane</keyword>
<evidence type="ECO:0000313" key="3">
    <source>
        <dbReference type="Proteomes" id="UP001212499"/>
    </source>
</evidence>
<comment type="caution">
    <text evidence="2">The sequence shown here is derived from an EMBL/GenBank/DDBJ whole genome shotgun (WGS) entry which is preliminary data.</text>
</comment>
<protein>
    <submittedName>
        <fullName evidence="2">Uncharacterized protein</fullName>
    </submittedName>
</protein>